<evidence type="ECO:0000256" key="4">
    <source>
        <dbReference type="PROSITE-ProRule" id="PRU01248"/>
    </source>
</evidence>
<keyword evidence="2 4" id="KW-0238">DNA-binding</keyword>
<dbReference type="GO" id="GO:0006310">
    <property type="term" value="P:DNA recombination"/>
    <property type="evidence" value="ECO:0007669"/>
    <property type="project" value="UniProtKB-KW"/>
</dbReference>
<dbReference type="InterPro" id="IPR044068">
    <property type="entry name" value="CB"/>
</dbReference>
<dbReference type="InterPro" id="IPR013762">
    <property type="entry name" value="Integrase-like_cat_sf"/>
</dbReference>
<evidence type="ECO:0000256" key="2">
    <source>
        <dbReference type="ARBA" id="ARBA00023125"/>
    </source>
</evidence>
<dbReference type="InterPro" id="IPR050090">
    <property type="entry name" value="Tyrosine_recombinase_XerCD"/>
</dbReference>
<evidence type="ECO:0000256" key="3">
    <source>
        <dbReference type="ARBA" id="ARBA00023172"/>
    </source>
</evidence>
<dbReference type="AlphaFoldDB" id="A0A6B0GW08"/>
<gene>
    <name evidence="6" type="ORF">GQS65_15740</name>
</gene>
<dbReference type="GO" id="GO:0015074">
    <property type="term" value="P:DNA integration"/>
    <property type="evidence" value="ECO:0007669"/>
    <property type="project" value="UniProtKB-KW"/>
</dbReference>
<dbReference type="InterPro" id="IPR010998">
    <property type="entry name" value="Integrase_recombinase_N"/>
</dbReference>
<keyword evidence="1" id="KW-0229">DNA integration</keyword>
<evidence type="ECO:0000259" key="5">
    <source>
        <dbReference type="PROSITE" id="PS51900"/>
    </source>
</evidence>
<dbReference type="GO" id="GO:0003677">
    <property type="term" value="F:DNA binding"/>
    <property type="evidence" value="ECO:0007669"/>
    <property type="project" value="UniProtKB-UniRule"/>
</dbReference>
<name>A0A6B0GW08_9EURY</name>
<dbReference type="EMBL" id="WSZK01000028">
    <property type="protein sequence ID" value="MWG35918.1"/>
    <property type="molecule type" value="Genomic_DNA"/>
</dbReference>
<accession>A0A6B0GW08</accession>
<keyword evidence="3" id="KW-0233">DNA recombination</keyword>
<reference evidence="6 7" key="1">
    <citation type="submission" date="2019-12" db="EMBL/GenBank/DDBJ databases">
        <title>Halocatena pleomorpha gen. nov. sp. nov., an extremely halophilic archaeon of family Halobacteriaceae isolated from saltpan soil.</title>
        <authorList>
            <person name="Pal Y."/>
            <person name="Verma A."/>
            <person name="Krishnamurthi S."/>
            <person name="Kumar P."/>
        </authorList>
    </citation>
    <scope>NUCLEOTIDE SEQUENCE [LARGE SCALE GENOMIC DNA]</scope>
    <source>
        <strain evidence="6 7">JCM 16495</strain>
    </source>
</reference>
<feature type="domain" description="Core-binding (CB)" evidence="5">
    <location>
        <begin position="1"/>
        <end position="79"/>
    </location>
</feature>
<dbReference type="PANTHER" id="PTHR30349:SF41">
    <property type="entry name" value="INTEGRASE_RECOMBINASE PROTEIN MJ0367-RELATED"/>
    <property type="match status" value="1"/>
</dbReference>
<dbReference type="Gene3D" id="1.10.443.10">
    <property type="entry name" value="Intergrase catalytic core"/>
    <property type="match status" value="1"/>
</dbReference>
<dbReference type="Pfam" id="PF02899">
    <property type="entry name" value="Phage_int_SAM_1"/>
    <property type="match status" value="1"/>
</dbReference>
<evidence type="ECO:0000313" key="6">
    <source>
        <dbReference type="EMBL" id="MWG35918.1"/>
    </source>
</evidence>
<dbReference type="PANTHER" id="PTHR30349">
    <property type="entry name" value="PHAGE INTEGRASE-RELATED"/>
    <property type="match status" value="1"/>
</dbReference>
<dbReference type="InterPro" id="IPR011010">
    <property type="entry name" value="DNA_brk_join_enz"/>
</dbReference>
<dbReference type="InterPro" id="IPR004107">
    <property type="entry name" value="Integrase_SAM-like_N"/>
</dbReference>
<comment type="caution">
    <text evidence="6">The sequence shown here is derived from an EMBL/GenBank/DDBJ whole genome shotgun (WGS) entry which is preliminary data.</text>
</comment>
<dbReference type="Gene3D" id="1.10.150.130">
    <property type="match status" value="1"/>
</dbReference>
<dbReference type="SUPFAM" id="SSF56349">
    <property type="entry name" value="DNA breaking-rejoining enzymes"/>
    <property type="match status" value="1"/>
</dbReference>
<dbReference type="Proteomes" id="UP000451471">
    <property type="component" value="Unassembled WGS sequence"/>
</dbReference>
<organism evidence="6 7">
    <name type="scientific">Halomarina oriensis</name>
    <dbReference type="NCBI Taxonomy" id="671145"/>
    <lineage>
        <taxon>Archaea</taxon>
        <taxon>Methanobacteriati</taxon>
        <taxon>Methanobacteriota</taxon>
        <taxon>Stenosarchaea group</taxon>
        <taxon>Halobacteria</taxon>
        <taxon>Halobacteriales</taxon>
        <taxon>Natronomonadaceae</taxon>
        <taxon>Halomarina</taxon>
    </lineage>
</organism>
<sequence>MEMWLDRQRSERAEATVQSYYYRVKQFVEWCEAEGVGDLNDLDGRDLYRYDAHLRSGDRSVSALNNMLGTLRRFLAFCADVEAVAETLPPKLDVPQLTKTDRTSDTKLTSERAEVIGEALDRFDYASRDHVLFGLAWHTCARVGGLHSLDVQDCFLDESDIVRLRHLDDIDEAVLDEVDLPFIYFRHRETTPLKNGLEGERPVALSEEMGDLIATYQRVKRARVQDEQGREALFSTEKGRGRMSKGAMRARLNIVTQPCRFGLDCPHGRDLDTCEAREHGYESRCPSSRSPHPIRTGGITHHLDVGWPIEDLSERVNATPQVIRDHYDKPDLLRRMQKRRDHVSRLSGDVA</sequence>
<evidence type="ECO:0000313" key="7">
    <source>
        <dbReference type="Proteomes" id="UP000451471"/>
    </source>
</evidence>
<keyword evidence="7" id="KW-1185">Reference proteome</keyword>
<dbReference type="PROSITE" id="PS51900">
    <property type="entry name" value="CB"/>
    <property type="match status" value="1"/>
</dbReference>
<protein>
    <submittedName>
        <fullName evidence="6">Integrase</fullName>
    </submittedName>
</protein>
<proteinExistence type="predicted"/>
<evidence type="ECO:0000256" key="1">
    <source>
        <dbReference type="ARBA" id="ARBA00022908"/>
    </source>
</evidence>